<evidence type="ECO:0000313" key="9">
    <source>
        <dbReference type="EMBL" id="SPD88531.1"/>
    </source>
</evidence>
<dbReference type="EMBL" id="LT985188">
    <property type="protein sequence ID" value="SPD88531.1"/>
    <property type="molecule type" value="Genomic_DNA"/>
</dbReference>
<dbReference type="AlphaFoldDB" id="A0A2N9JLS8"/>
<feature type="region of interest" description="Disordered" evidence="7">
    <location>
        <begin position="1"/>
        <end position="40"/>
    </location>
</feature>
<reference evidence="9 10" key="1">
    <citation type="submission" date="2018-02" db="EMBL/GenBank/DDBJ databases">
        <authorList>
            <person name="Cohen D.B."/>
            <person name="Kent A.D."/>
        </authorList>
    </citation>
    <scope>NUCLEOTIDE SEQUENCE [LARGE SCALE GENOMIC DNA]</scope>
    <source>
        <strain evidence="9">1</strain>
    </source>
</reference>
<feature type="transmembrane region" description="Helical" evidence="8">
    <location>
        <begin position="195"/>
        <end position="216"/>
    </location>
</feature>
<dbReference type="InterPro" id="IPR051907">
    <property type="entry name" value="DoxX-like_oxidoreductase"/>
</dbReference>
<comment type="subcellular location">
    <subcellularLocation>
        <location evidence="1">Cell membrane</location>
        <topology evidence="1">Multi-pass membrane protein</topology>
    </subcellularLocation>
</comment>
<feature type="compositionally biased region" description="Basic and acidic residues" evidence="7">
    <location>
        <begin position="1"/>
        <end position="10"/>
    </location>
</feature>
<comment type="similarity">
    <text evidence="2">Belongs to the DoxX family.</text>
</comment>
<evidence type="ECO:0008006" key="11">
    <source>
        <dbReference type="Google" id="ProtNLM"/>
    </source>
</evidence>
<feature type="transmembrane region" description="Helical" evidence="8">
    <location>
        <begin position="167"/>
        <end position="188"/>
    </location>
</feature>
<evidence type="ECO:0000256" key="7">
    <source>
        <dbReference type="SAM" id="MobiDB-lite"/>
    </source>
</evidence>
<evidence type="ECO:0000256" key="1">
    <source>
        <dbReference type="ARBA" id="ARBA00004651"/>
    </source>
</evidence>
<keyword evidence="4 8" id="KW-0812">Transmembrane</keyword>
<keyword evidence="5 8" id="KW-1133">Transmembrane helix</keyword>
<feature type="compositionally biased region" description="Polar residues" evidence="7">
    <location>
        <begin position="11"/>
        <end position="20"/>
    </location>
</feature>
<organism evidence="9 10">
    <name type="scientific">Micropruina glycogenica</name>
    <dbReference type="NCBI Taxonomy" id="75385"/>
    <lineage>
        <taxon>Bacteria</taxon>
        <taxon>Bacillati</taxon>
        <taxon>Actinomycetota</taxon>
        <taxon>Actinomycetes</taxon>
        <taxon>Propionibacteriales</taxon>
        <taxon>Nocardioidaceae</taxon>
        <taxon>Micropruina</taxon>
    </lineage>
</organism>
<dbReference type="Proteomes" id="UP000238164">
    <property type="component" value="Chromosome 1"/>
</dbReference>
<evidence type="ECO:0000256" key="3">
    <source>
        <dbReference type="ARBA" id="ARBA00022475"/>
    </source>
</evidence>
<evidence type="ECO:0000256" key="6">
    <source>
        <dbReference type="ARBA" id="ARBA00023136"/>
    </source>
</evidence>
<keyword evidence="3" id="KW-1003">Cell membrane</keyword>
<dbReference type="RefSeq" id="WP_105187019.1">
    <property type="nucleotide sequence ID" value="NZ_BAAAGO010000001.1"/>
</dbReference>
<dbReference type="PANTHER" id="PTHR33452:SF1">
    <property type="entry name" value="INNER MEMBRANE PROTEIN YPHA-RELATED"/>
    <property type="match status" value="1"/>
</dbReference>
<dbReference type="PANTHER" id="PTHR33452">
    <property type="entry name" value="OXIDOREDUCTASE CATD-RELATED"/>
    <property type="match status" value="1"/>
</dbReference>
<keyword evidence="10" id="KW-1185">Reference proteome</keyword>
<evidence type="ECO:0000256" key="4">
    <source>
        <dbReference type="ARBA" id="ARBA00022692"/>
    </source>
</evidence>
<gene>
    <name evidence="9" type="ORF">MPLG2_3501</name>
</gene>
<accession>A0A2N9JLS8</accession>
<name>A0A2N9JLS8_9ACTN</name>
<evidence type="ECO:0000256" key="8">
    <source>
        <dbReference type="SAM" id="Phobius"/>
    </source>
</evidence>
<evidence type="ECO:0000256" key="5">
    <source>
        <dbReference type="ARBA" id="ARBA00022989"/>
    </source>
</evidence>
<sequence>MTHTVEDEQTMHQGGEQSRTPRLPEPPSFDDSADERTRVQPAVAAAVEADPPTQQQPVVPDDAIFRAQSVSTPSELSPEEAKLAAERAARREARTQALAQPDVRTIATPEPVVVTRRTTDRFIGAFALFGLRLVVAAIMAIRGLEIVTNLPAAEALFATTIIPEPRITAMVTGGAALAIAVALVFGLLTRVAGLGVLLIASGALAFVQWGFWSPFVPGRSGFIGELELLLAAVGLVFLCVGGGGFSLDRSFRKSREKDRLLDQGL</sequence>
<feature type="transmembrane region" description="Helical" evidence="8">
    <location>
        <begin position="228"/>
        <end position="247"/>
    </location>
</feature>
<proteinExistence type="inferred from homology"/>
<keyword evidence="6 8" id="KW-0472">Membrane</keyword>
<evidence type="ECO:0000313" key="10">
    <source>
        <dbReference type="Proteomes" id="UP000238164"/>
    </source>
</evidence>
<dbReference type="GO" id="GO:0005886">
    <property type="term" value="C:plasma membrane"/>
    <property type="evidence" value="ECO:0007669"/>
    <property type="project" value="UniProtKB-SubCell"/>
</dbReference>
<dbReference type="OrthoDB" id="3731535at2"/>
<dbReference type="InterPro" id="IPR032808">
    <property type="entry name" value="DoxX"/>
</dbReference>
<evidence type="ECO:0000256" key="2">
    <source>
        <dbReference type="ARBA" id="ARBA00006679"/>
    </source>
</evidence>
<dbReference type="KEGG" id="mgg:MPLG2_3501"/>
<dbReference type="Pfam" id="PF07681">
    <property type="entry name" value="DoxX"/>
    <property type="match status" value="1"/>
</dbReference>
<protein>
    <recommendedName>
        <fullName evidence="11">DoxX family protein</fullName>
    </recommendedName>
</protein>
<feature type="transmembrane region" description="Helical" evidence="8">
    <location>
        <begin position="122"/>
        <end position="141"/>
    </location>
</feature>